<comment type="similarity">
    <text evidence="1">Belongs to the eukaryotic ribosomal protein eS19 family.</text>
</comment>
<reference evidence="7 8" key="1">
    <citation type="submission" date="2019-06" db="EMBL/GenBank/DDBJ databases">
        <title>Discovery of a novel chromosome fission-fusion reversal in muntjac.</title>
        <authorList>
            <person name="Mudd A.B."/>
            <person name="Bredeson J.V."/>
            <person name="Baum R."/>
            <person name="Hockemeyer D."/>
            <person name="Rokhsar D.S."/>
        </authorList>
    </citation>
    <scope>NUCLEOTIDE SEQUENCE [LARGE SCALE GENOMIC DNA]</scope>
    <source>
        <strain evidence="7">UCam_UCB_Mr</strain>
        <tissue evidence="7">Fibroblast cell line</tissue>
    </source>
</reference>
<dbReference type="PANTHER" id="PTHR11710">
    <property type="entry name" value="40S RIBOSOMAL PROTEIN S19"/>
    <property type="match status" value="1"/>
</dbReference>
<evidence type="ECO:0000256" key="2">
    <source>
        <dbReference type="ARBA" id="ARBA00022980"/>
    </source>
</evidence>
<dbReference type="GO" id="GO:0000028">
    <property type="term" value="P:ribosomal small subunit assembly"/>
    <property type="evidence" value="ECO:0007669"/>
    <property type="project" value="TreeGrafter"/>
</dbReference>
<sequence length="131" mass="14231">MPGVTGKDMNQLESVRGLATFLRKSGKLTVPRWVDTLLPPHRSCTSRGAGLGPTTMISGQRQRNGLMPSHFSRGSKSVAHRVLQALQGLQMVGKDQDGGCKLTSQEKERSGQNRQTGGSWQRAALEQMMLG</sequence>
<comment type="subunit">
    <text evidence="5">Component of the small ribosomal subunit. Part of the small subunit (SSU) processome, composed of more than 70 proteins and the RNA chaperone small nucleolar RNA (snoRNA) U3. Interacts with RPS19BP1; the interaction is direct and mediates the integration of RPS19 in state post-A1. Interacts with RPS19BP1.</text>
</comment>
<keyword evidence="8" id="KW-1185">Reference proteome</keyword>
<dbReference type="EMBL" id="VCEB01000009">
    <property type="protein sequence ID" value="KAB0373332.1"/>
    <property type="molecule type" value="Genomic_DNA"/>
</dbReference>
<gene>
    <name evidence="7" type="ORF">FD755_014991</name>
</gene>
<dbReference type="PANTHER" id="PTHR11710:SF0">
    <property type="entry name" value="40S RIBOSOMAL PROTEIN S19"/>
    <property type="match status" value="1"/>
</dbReference>
<comment type="caution">
    <text evidence="7">The sequence shown here is derived from an EMBL/GenBank/DDBJ whole genome shotgun (WGS) entry which is preliminary data.</text>
</comment>
<keyword evidence="3" id="KW-0687">Ribonucleoprotein</keyword>
<evidence type="ECO:0000256" key="1">
    <source>
        <dbReference type="ARBA" id="ARBA00010014"/>
    </source>
</evidence>
<comment type="function">
    <text evidence="4">Component of the small ribosomal subunit. The ribosome is a large ribonucleoprotein complex responsible for the synthesis of proteins in the cell. Required for pre-rRNA processing and maturation of 40S ribosomal subunits. Part of the small subunit (SSU) processome, first precursor of the small eukaryotic ribosomal subunit. During the assembly of the SSU processome in the nucleolus, many ribosome biogenesis factors, an RNA chaperone and ribosomal proteins associate with the nascent pre-rRNA and work in concert to generate RNA folding, modifications, rearrangements and cleavage as well as targeted degradation of pre-ribosomal RNA by the RNA exosome.</text>
</comment>
<dbReference type="AlphaFoldDB" id="A0A5N3XI64"/>
<dbReference type="SUPFAM" id="SSF46785">
    <property type="entry name" value="Winged helix' DNA-binding domain"/>
    <property type="match status" value="1"/>
</dbReference>
<dbReference type="GO" id="GO:0003723">
    <property type="term" value="F:RNA binding"/>
    <property type="evidence" value="ECO:0007669"/>
    <property type="project" value="TreeGrafter"/>
</dbReference>
<evidence type="ECO:0000313" key="7">
    <source>
        <dbReference type="EMBL" id="KAB0373332.1"/>
    </source>
</evidence>
<dbReference type="InterPro" id="IPR036388">
    <property type="entry name" value="WH-like_DNA-bd_sf"/>
</dbReference>
<dbReference type="GO" id="GO:0022627">
    <property type="term" value="C:cytosolic small ribosomal subunit"/>
    <property type="evidence" value="ECO:0007669"/>
    <property type="project" value="TreeGrafter"/>
</dbReference>
<evidence type="ECO:0000256" key="6">
    <source>
        <dbReference type="SAM" id="MobiDB-lite"/>
    </source>
</evidence>
<feature type="region of interest" description="Disordered" evidence="6">
    <location>
        <begin position="94"/>
        <end position="120"/>
    </location>
</feature>
<dbReference type="GO" id="GO:0006412">
    <property type="term" value="P:translation"/>
    <property type="evidence" value="ECO:0007669"/>
    <property type="project" value="InterPro"/>
</dbReference>
<evidence type="ECO:0000313" key="8">
    <source>
        <dbReference type="Proteomes" id="UP000326062"/>
    </source>
</evidence>
<name>A0A5N3XI64_MUNRE</name>
<dbReference type="Gene3D" id="1.10.10.10">
    <property type="entry name" value="Winged helix-like DNA-binding domain superfamily/Winged helix DNA-binding domain"/>
    <property type="match status" value="2"/>
</dbReference>
<feature type="compositionally biased region" description="Basic and acidic residues" evidence="6">
    <location>
        <begin position="94"/>
        <end position="111"/>
    </location>
</feature>
<dbReference type="Proteomes" id="UP000326062">
    <property type="component" value="Chromosome 11"/>
</dbReference>
<evidence type="ECO:0000256" key="5">
    <source>
        <dbReference type="ARBA" id="ARBA00046747"/>
    </source>
</evidence>
<evidence type="ECO:0000256" key="4">
    <source>
        <dbReference type="ARBA" id="ARBA00045524"/>
    </source>
</evidence>
<evidence type="ECO:0008006" key="9">
    <source>
        <dbReference type="Google" id="ProtNLM"/>
    </source>
</evidence>
<feature type="region of interest" description="Disordered" evidence="6">
    <location>
        <begin position="41"/>
        <end position="74"/>
    </location>
</feature>
<dbReference type="SMART" id="SM01413">
    <property type="entry name" value="Ribosomal_S19e"/>
    <property type="match status" value="1"/>
</dbReference>
<evidence type="ECO:0000256" key="3">
    <source>
        <dbReference type="ARBA" id="ARBA00023274"/>
    </source>
</evidence>
<protein>
    <recommendedName>
        <fullName evidence="9">40S ribosomal protein S19</fullName>
    </recommendedName>
</protein>
<keyword evidence="2" id="KW-0689">Ribosomal protein</keyword>
<dbReference type="InterPro" id="IPR001266">
    <property type="entry name" value="Ribosomal_eS19"/>
</dbReference>
<dbReference type="Pfam" id="PF01090">
    <property type="entry name" value="Ribosomal_S19e"/>
    <property type="match status" value="1"/>
</dbReference>
<dbReference type="GO" id="GO:0003735">
    <property type="term" value="F:structural constituent of ribosome"/>
    <property type="evidence" value="ECO:0007669"/>
    <property type="project" value="InterPro"/>
</dbReference>
<accession>A0A5N3XI64</accession>
<dbReference type="InterPro" id="IPR036390">
    <property type="entry name" value="WH_DNA-bd_sf"/>
</dbReference>
<proteinExistence type="inferred from homology"/>
<organism evidence="7 8">
    <name type="scientific">Muntiacus reevesi</name>
    <name type="common">Reeves' muntjac</name>
    <name type="synonym">Cervus reevesi</name>
    <dbReference type="NCBI Taxonomy" id="9886"/>
    <lineage>
        <taxon>Eukaryota</taxon>
        <taxon>Metazoa</taxon>
        <taxon>Chordata</taxon>
        <taxon>Craniata</taxon>
        <taxon>Vertebrata</taxon>
        <taxon>Euteleostomi</taxon>
        <taxon>Mammalia</taxon>
        <taxon>Eutheria</taxon>
        <taxon>Laurasiatheria</taxon>
        <taxon>Artiodactyla</taxon>
        <taxon>Ruminantia</taxon>
        <taxon>Pecora</taxon>
        <taxon>Cervidae</taxon>
        <taxon>Muntiacinae</taxon>
        <taxon>Muntiacus</taxon>
    </lineage>
</organism>